<gene>
    <name evidence="2" type="ORF">LKD81_09975</name>
</gene>
<accession>A0AAE3EBG5</accession>
<protein>
    <submittedName>
        <fullName evidence="2">Uncharacterized protein</fullName>
    </submittedName>
</protein>
<evidence type="ECO:0000313" key="3">
    <source>
        <dbReference type="Proteomes" id="UP001198182"/>
    </source>
</evidence>
<sequence length="219" mass="23247">MKCGKRLIAGVFAAVLSLGLTACSSVKFEPTETSIFIQKDRKVVSAEIESFDNSAYADSPRYKEDELKAFVEDAVITYNSENGGAAKAYVEEKGEELPVAVESLTVADNTATLLLDFASADDYLLFNGTADAAPVKDLIIGTVQDGVNSGLDFSGMVNADGTAADLDKLTSSSKYSLVSVTGSTVMKVEGKVVYMSAGVTLKDEHTVVTTDDTSYIIFK</sequence>
<organism evidence="2 3">
    <name type="scientific">Hominifimenecus microfluidus</name>
    <dbReference type="NCBI Taxonomy" id="2885348"/>
    <lineage>
        <taxon>Bacteria</taxon>
        <taxon>Bacillati</taxon>
        <taxon>Bacillota</taxon>
        <taxon>Clostridia</taxon>
        <taxon>Lachnospirales</taxon>
        <taxon>Lachnospiraceae</taxon>
        <taxon>Hominifimenecus</taxon>
    </lineage>
</organism>
<keyword evidence="3" id="KW-1185">Reference proteome</keyword>
<dbReference type="PROSITE" id="PS51257">
    <property type="entry name" value="PROKAR_LIPOPROTEIN"/>
    <property type="match status" value="1"/>
</dbReference>
<evidence type="ECO:0000256" key="1">
    <source>
        <dbReference type="SAM" id="SignalP"/>
    </source>
</evidence>
<dbReference type="RefSeq" id="WP_308453838.1">
    <property type="nucleotide sequence ID" value="NZ_JAJEQR010000026.1"/>
</dbReference>
<reference evidence="2" key="1">
    <citation type="submission" date="2021-10" db="EMBL/GenBank/DDBJ databases">
        <title>Anaerobic single-cell dispensing facilitates the cultivation of human gut bacteria.</title>
        <authorList>
            <person name="Afrizal A."/>
        </authorList>
    </citation>
    <scope>NUCLEOTIDE SEQUENCE</scope>
    <source>
        <strain evidence="2">CLA-AA-H215</strain>
    </source>
</reference>
<feature type="chain" id="PRO_5041996241" evidence="1">
    <location>
        <begin position="23"/>
        <end position="219"/>
    </location>
</feature>
<comment type="caution">
    <text evidence="2">The sequence shown here is derived from an EMBL/GenBank/DDBJ whole genome shotgun (WGS) entry which is preliminary data.</text>
</comment>
<dbReference type="AlphaFoldDB" id="A0AAE3EBG5"/>
<name>A0AAE3EBG5_9FIRM</name>
<feature type="signal peptide" evidence="1">
    <location>
        <begin position="1"/>
        <end position="22"/>
    </location>
</feature>
<evidence type="ECO:0000313" key="2">
    <source>
        <dbReference type="EMBL" id="MCC2231318.1"/>
    </source>
</evidence>
<dbReference type="Proteomes" id="UP001198182">
    <property type="component" value="Unassembled WGS sequence"/>
</dbReference>
<proteinExistence type="predicted"/>
<keyword evidence="1" id="KW-0732">Signal</keyword>
<dbReference type="EMBL" id="JAJEQR010000026">
    <property type="protein sequence ID" value="MCC2231318.1"/>
    <property type="molecule type" value="Genomic_DNA"/>
</dbReference>